<feature type="transmembrane region" description="Helical" evidence="7">
    <location>
        <begin position="98"/>
        <end position="115"/>
    </location>
</feature>
<comment type="subcellular location">
    <subcellularLocation>
        <location evidence="1">Membrane</location>
        <topology evidence="1">Multi-pass membrane protein</topology>
    </subcellularLocation>
</comment>
<feature type="transmembrane region" description="Helical" evidence="7">
    <location>
        <begin position="187"/>
        <end position="210"/>
    </location>
</feature>
<feature type="transmembrane region" description="Helical" evidence="7">
    <location>
        <begin position="146"/>
        <end position="166"/>
    </location>
</feature>
<sequence>MIPDGTLGIIFVCISVFQFFSGIYLFHVSAHFIGSQQMLRLRWEKGYNNDVVGARSLPLNRFVGSIVSLVSFVEYSIRACQMFDKAAGRDPGLDVTPYMYWGYLVGCPLIIWDFAETLGVEGIPFYSAATFFCILVGFWTEHIRSSAQWFLFGTGDFLVGIMAWNVGKRALYVLNTLIKHDVSKPAARWLVISLMTFGLGWCVFPIAWLLRDDIHSVGTVDTSYIALLHGFGDVVSKPLFAMFLTQYRTITEDLHLKSILRALNWLRDFENKKADFEFKDVPEEVVIVTVPALLESCMNATKPAEVKKALDVVRARSMTGKKESMAQDAALLMTQLQQQDPGNRGTLMVPDVEGQTHKAKTQQVHSAPEHLTTPQMPMTPMQGAHPAWPHAYAYPCAPPYPYPYPYPYAYPYPPCATAATPGSHHAPITPAESHHRSGRSSPNPAAAGRVDQGELEKVLNAVAGLEHSLDARLALHQS</sequence>
<feature type="transmembrane region" description="Helical" evidence="7">
    <location>
        <begin position="6"/>
        <end position="33"/>
    </location>
</feature>
<dbReference type="SUPFAM" id="SSF81321">
    <property type="entry name" value="Family A G protein-coupled receptor-like"/>
    <property type="match status" value="1"/>
</dbReference>
<dbReference type="VEuPathDB" id="CryptoDB:Cvel_21397"/>
<evidence type="ECO:0000313" key="8">
    <source>
        <dbReference type="EMBL" id="CEM27401.1"/>
    </source>
</evidence>
<keyword evidence="5 7" id="KW-0472">Membrane</keyword>
<evidence type="ECO:0000256" key="2">
    <source>
        <dbReference type="ARBA" id="ARBA00008130"/>
    </source>
</evidence>
<evidence type="ECO:0000256" key="4">
    <source>
        <dbReference type="ARBA" id="ARBA00022989"/>
    </source>
</evidence>
<dbReference type="Pfam" id="PF01036">
    <property type="entry name" value="Bac_rhodopsin"/>
    <property type="match status" value="1"/>
</dbReference>
<organism evidence="8">
    <name type="scientific">Chromera velia CCMP2878</name>
    <dbReference type="NCBI Taxonomy" id="1169474"/>
    <lineage>
        <taxon>Eukaryota</taxon>
        <taxon>Sar</taxon>
        <taxon>Alveolata</taxon>
        <taxon>Colpodellida</taxon>
        <taxon>Chromeraceae</taxon>
        <taxon>Chromera</taxon>
    </lineage>
</organism>
<dbReference type="InterPro" id="IPR001425">
    <property type="entry name" value="Arc/bac/fun_rhodopsins"/>
</dbReference>
<dbReference type="PhylomeDB" id="A0A0G4GDI8"/>
<evidence type="ECO:0000256" key="5">
    <source>
        <dbReference type="ARBA" id="ARBA00023136"/>
    </source>
</evidence>
<evidence type="ECO:0000256" key="6">
    <source>
        <dbReference type="SAM" id="MobiDB-lite"/>
    </source>
</evidence>
<evidence type="ECO:0000256" key="3">
    <source>
        <dbReference type="ARBA" id="ARBA00022692"/>
    </source>
</evidence>
<dbReference type="GO" id="GO:0016020">
    <property type="term" value="C:membrane"/>
    <property type="evidence" value="ECO:0007669"/>
    <property type="project" value="UniProtKB-SubCell"/>
</dbReference>
<evidence type="ECO:0000256" key="1">
    <source>
        <dbReference type="ARBA" id="ARBA00004141"/>
    </source>
</evidence>
<feature type="region of interest" description="Disordered" evidence="6">
    <location>
        <begin position="354"/>
        <end position="378"/>
    </location>
</feature>
<keyword evidence="4 7" id="KW-1133">Transmembrane helix</keyword>
<dbReference type="EMBL" id="CDMZ01001108">
    <property type="protein sequence ID" value="CEM27401.1"/>
    <property type="molecule type" value="Genomic_DNA"/>
</dbReference>
<accession>A0A0G4GDI8</accession>
<evidence type="ECO:0000256" key="7">
    <source>
        <dbReference type="SAM" id="Phobius"/>
    </source>
</evidence>
<protein>
    <submittedName>
        <fullName evidence="8">Uncharacterized protein</fullName>
    </submittedName>
</protein>
<feature type="transmembrane region" description="Helical" evidence="7">
    <location>
        <begin position="122"/>
        <end position="140"/>
    </location>
</feature>
<comment type="similarity">
    <text evidence="2">Belongs to the archaeal/bacterial/fungal opsin family.</text>
</comment>
<gene>
    <name evidence="8" type="ORF">Cvel_21397</name>
</gene>
<dbReference type="AlphaFoldDB" id="A0A0G4GDI8"/>
<proteinExistence type="inferred from homology"/>
<name>A0A0G4GDI8_9ALVE</name>
<dbReference type="Gene3D" id="1.20.1070.10">
    <property type="entry name" value="Rhodopsin 7-helix transmembrane proteins"/>
    <property type="match status" value="1"/>
</dbReference>
<feature type="region of interest" description="Disordered" evidence="6">
    <location>
        <begin position="419"/>
        <end position="452"/>
    </location>
</feature>
<keyword evidence="3 7" id="KW-0812">Transmembrane</keyword>
<reference evidence="8" key="1">
    <citation type="submission" date="2014-11" db="EMBL/GenBank/DDBJ databases">
        <authorList>
            <person name="Otto D Thomas"/>
            <person name="Naeem Raeece"/>
        </authorList>
    </citation>
    <scope>NUCLEOTIDE SEQUENCE</scope>
</reference>